<gene>
    <name evidence="2" type="ORF">APZ42_000646</name>
</gene>
<sequence length="65" mass="7113">MNLFIYFSDVHVPLFLPTECSNCRAEGSLKCQAGSKSIAVITRDGRFDLSNTSFCCSKCLCIAEA</sequence>
<reference evidence="2 3" key="1">
    <citation type="submission" date="2016-03" db="EMBL/GenBank/DDBJ databases">
        <title>EvidentialGene: Evidence-directed Construction of Genes on Genomes.</title>
        <authorList>
            <person name="Gilbert D.G."/>
            <person name="Choi J.-H."/>
            <person name="Mockaitis K."/>
            <person name="Colbourne J."/>
            <person name="Pfrender M."/>
        </authorList>
    </citation>
    <scope>NUCLEOTIDE SEQUENCE [LARGE SCALE GENOMIC DNA]</scope>
    <source>
        <strain evidence="2 3">Xinb3</strain>
        <tissue evidence="2">Complete organism</tissue>
    </source>
</reference>
<proteinExistence type="predicted"/>
<comment type="caution">
    <text evidence="2">The sequence shown here is derived from an EMBL/GenBank/DDBJ whole genome shotgun (WGS) entry which is preliminary data.</text>
</comment>
<feature type="domain" description="CxC3 like cysteine cluster" evidence="1">
    <location>
        <begin position="9"/>
        <end position="65"/>
    </location>
</feature>
<dbReference type="Proteomes" id="UP000076858">
    <property type="component" value="Unassembled WGS sequence"/>
</dbReference>
<dbReference type="OrthoDB" id="5987030at2759"/>
<evidence type="ECO:0000313" key="2">
    <source>
        <dbReference type="EMBL" id="KZS02349.1"/>
    </source>
</evidence>
<feature type="non-terminal residue" evidence="2">
    <location>
        <position position="65"/>
    </location>
</feature>
<dbReference type="AlphaFoldDB" id="A0A164JHD1"/>
<name>A0A164JHD1_9CRUS</name>
<accession>A0A164JHD1</accession>
<protein>
    <recommendedName>
        <fullName evidence="1">CxC3 like cysteine cluster domain-containing protein</fullName>
    </recommendedName>
</protein>
<evidence type="ECO:0000313" key="3">
    <source>
        <dbReference type="Proteomes" id="UP000076858"/>
    </source>
</evidence>
<dbReference type="EMBL" id="LRGB01004611">
    <property type="protein sequence ID" value="KZS02349.1"/>
    <property type="molecule type" value="Genomic_DNA"/>
</dbReference>
<dbReference type="InterPro" id="IPR040564">
    <property type="entry name" value="CxC3-like"/>
</dbReference>
<organism evidence="2 3">
    <name type="scientific">Daphnia magna</name>
    <dbReference type="NCBI Taxonomy" id="35525"/>
    <lineage>
        <taxon>Eukaryota</taxon>
        <taxon>Metazoa</taxon>
        <taxon>Ecdysozoa</taxon>
        <taxon>Arthropoda</taxon>
        <taxon>Crustacea</taxon>
        <taxon>Branchiopoda</taxon>
        <taxon>Diplostraca</taxon>
        <taxon>Cladocera</taxon>
        <taxon>Anomopoda</taxon>
        <taxon>Daphniidae</taxon>
        <taxon>Daphnia</taxon>
    </lineage>
</organism>
<evidence type="ECO:0000259" key="1">
    <source>
        <dbReference type="Pfam" id="PF18804"/>
    </source>
</evidence>
<dbReference type="Pfam" id="PF18804">
    <property type="entry name" value="CxC3"/>
    <property type="match status" value="1"/>
</dbReference>
<keyword evidence="3" id="KW-1185">Reference proteome</keyword>